<feature type="compositionally biased region" description="Basic residues" evidence="1">
    <location>
        <begin position="52"/>
        <end position="62"/>
    </location>
</feature>
<dbReference type="EMBL" id="CACSLK010009714">
    <property type="protein sequence ID" value="CAA0811902.1"/>
    <property type="molecule type" value="Genomic_DNA"/>
</dbReference>
<name>A0A9N7MS84_STRHE</name>
<feature type="non-terminal residue" evidence="2">
    <location>
        <position position="1"/>
    </location>
</feature>
<feature type="non-terminal residue" evidence="2">
    <location>
        <position position="262"/>
    </location>
</feature>
<dbReference type="PANTHER" id="PTHR48475:SF2">
    <property type="entry name" value="RIBONUCLEASE H"/>
    <property type="match status" value="1"/>
</dbReference>
<evidence type="ECO:0000256" key="1">
    <source>
        <dbReference type="SAM" id="MobiDB-lite"/>
    </source>
</evidence>
<organism evidence="2 3">
    <name type="scientific">Striga hermonthica</name>
    <name type="common">Purple witchweed</name>
    <name type="synonym">Buchnera hermonthica</name>
    <dbReference type="NCBI Taxonomy" id="68872"/>
    <lineage>
        <taxon>Eukaryota</taxon>
        <taxon>Viridiplantae</taxon>
        <taxon>Streptophyta</taxon>
        <taxon>Embryophyta</taxon>
        <taxon>Tracheophyta</taxon>
        <taxon>Spermatophyta</taxon>
        <taxon>Magnoliopsida</taxon>
        <taxon>eudicotyledons</taxon>
        <taxon>Gunneridae</taxon>
        <taxon>Pentapetalae</taxon>
        <taxon>asterids</taxon>
        <taxon>lamiids</taxon>
        <taxon>Lamiales</taxon>
        <taxon>Orobanchaceae</taxon>
        <taxon>Buchnereae</taxon>
        <taxon>Striga</taxon>
    </lineage>
</organism>
<accession>A0A9N7MS84</accession>
<feature type="region of interest" description="Disordered" evidence="1">
    <location>
        <begin position="119"/>
        <end position="140"/>
    </location>
</feature>
<gene>
    <name evidence="2" type="ORF">SHERM_12722</name>
</gene>
<evidence type="ECO:0000313" key="2">
    <source>
        <dbReference type="EMBL" id="CAA0811902.1"/>
    </source>
</evidence>
<evidence type="ECO:0000313" key="3">
    <source>
        <dbReference type="Proteomes" id="UP001153555"/>
    </source>
</evidence>
<reference evidence="2" key="1">
    <citation type="submission" date="2019-12" db="EMBL/GenBank/DDBJ databases">
        <authorList>
            <person name="Scholes J."/>
        </authorList>
    </citation>
    <scope>NUCLEOTIDE SEQUENCE</scope>
</reference>
<dbReference type="OrthoDB" id="1934387at2759"/>
<protein>
    <submittedName>
        <fullName evidence="2">Uncharacterized protein</fullName>
    </submittedName>
</protein>
<keyword evidence="3" id="KW-1185">Reference proteome</keyword>
<sequence>KKSQKTHAWPKRRVRARMRGRAWRYAKEREKMVHRRKMFGRKKGHIQERREHAHWRRRARKRPRHKRTCHQWFRGAYRRSETWWGWLKYQVARRNGRHASRVPNGHYERTWAHSTRAGGQWCTGPRADGRTRRQPAGSSGARRYALMTDRVLRSLDLSRSRLRHSLALDDRCDRLARKLRPYFLNHVILVRTNFQLGETLGRPTVSGRLVKWAVELSEFSIKYEPRRAIEAQSLADFIQEGTKGESKKWMMHVDGSSSARGS</sequence>
<dbReference type="Proteomes" id="UP001153555">
    <property type="component" value="Unassembled WGS sequence"/>
</dbReference>
<comment type="caution">
    <text evidence="2">The sequence shown here is derived from an EMBL/GenBank/DDBJ whole genome shotgun (WGS) entry which is preliminary data.</text>
</comment>
<proteinExistence type="predicted"/>
<feature type="region of interest" description="Disordered" evidence="1">
    <location>
        <begin position="42"/>
        <end position="62"/>
    </location>
</feature>
<dbReference type="AlphaFoldDB" id="A0A9N7MS84"/>
<dbReference type="PANTHER" id="PTHR48475">
    <property type="entry name" value="RIBONUCLEASE H"/>
    <property type="match status" value="1"/>
</dbReference>